<protein>
    <submittedName>
        <fullName evidence="1">Uncharacterized protein</fullName>
    </submittedName>
</protein>
<sequence length="110" mass="11882">MEEEMRTGVPLWVLFPDCVVHNAGAGGTATHLFRGLRDSPVKFLLADSVDDDKPSRKHSPLPGMKNDAIPDARLVFDLRMLPPVSTAVEKFLVPDAAAVAAARGSNQFRG</sequence>
<comment type="caution">
    <text evidence="1">The sequence shown here is derived from an EMBL/GenBank/DDBJ whole genome shotgun (WGS) entry which is preliminary data.</text>
</comment>
<dbReference type="Proteomes" id="UP000479710">
    <property type="component" value="Unassembled WGS sequence"/>
</dbReference>
<proteinExistence type="predicted"/>
<evidence type="ECO:0000313" key="1">
    <source>
        <dbReference type="EMBL" id="KAF0921778.1"/>
    </source>
</evidence>
<dbReference type="EMBL" id="SPHZ02000004">
    <property type="protein sequence ID" value="KAF0921778.1"/>
    <property type="molecule type" value="Genomic_DNA"/>
</dbReference>
<reference evidence="1 2" key="1">
    <citation type="submission" date="2019-11" db="EMBL/GenBank/DDBJ databases">
        <title>Whole genome sequence of Oryza granulata.</title>
        <authorList>
            <person name="Li W."/>
        </authorList>
    </citation>
    <scope>NUCLEOTIDE SEQUENCE [LARGE SCALE GENOMIC DNA]</scope>
    <source>
        <strain evidence="2">cv. Menghai</strain>
        <tissue evidence="1">Leaf</tissue>
    </source>
</reference>
<organism evidence="1 2">
    <name type="scientific">Oryza meyeriana var. granulata</name>
    <dbReference type="NCBI Taxonomy" id="110450"/>
    <lineage>
        <taxon>Eukaryota</taxon>
        <taxon>Viridiplantae</taxon>
        <taxon>Streptophyta</taxon>
        <taxon>Embryophyta</taxon>
        <taxon>Tracheophyta</taxon>
        <taxon>Spermatophyta</taxon>
        <taxon>Magnoliopsida</taxon>
        <taxon>Liliopsida</taxon>
        <taxon>Poales</taxon>
        <taxon>Poaceae</taxon>
        <taxon>BOP clade</taxon>
        <taxon>Oryzoideae</taxon>
        <taxon>Oryzeae</taxon>
        <taxon>Oryzinae</taxon>
        <taxon>Oryza</taxon>
        <taxon>Oryza meyeriana</taxon>
    </lineage>
</organism>
<dbReference type="AlphaFoldDB" id="A0A6G1EAG6"/>
<evidence type="ECO:0000313" key="2">
    <source>
        <dbReference type="Proteomes" id="UP000479710"/>
    </source>
</evidence>
<accession>A0A6G1EAG6</accession>
<gene>
    <name evidence="1" type="ORF">E2562_020075</name>
</gene>
<keyword evidence="2" id="KW-1185">Reference proteome</keyword>
<name>A0A6G1EAG6_9ORYZ</name>